<dbReference type="InterPro" id="IPR046457">
    <property type="entry name" value="PMI_typeI_cat"/>
</dbReference>
<dbReference type="EMBL" id="BAAAON010000003">
    <property type="protein sequence ID" value="GAA2176751.1"/>
    <property type="molecule type" value="Genomic_DNA"/>
</dbReference>
<dbReference type="GO" id="GO:0016853">
    <property type="term" value="F:isomerase activity"/>
    <property type="evidence" value="ECO:0007669"/>
    <property type="project" value="UniProtKB-KW"/>
</dbReference>
<dbReference type="InterPro" id="IPR014710">
    <property type="entry name" value="RmlC-like_jellyroll"/>
</dbReference>
<dbReference type="EC" id="5.3.1.8" evidence="4"/>
<keyword evidence="11" id="KW-1185">Reference proteome</keyword>
<accession>A0ABN3AYV2</accession>
<evidence type="ECO:0000259" key="9">
    <source>
        <dbReference type="Pfam" id="PF20511"/>
    </source>
</evidence>
<comment type="catalytic activity">
    <reaction evidence="1">
        <text>D-mannose 6-phosphate = D-fructose 6-phosphate</text>
        <dbReference type="Rhea" id="RHEA:12356"/>
        <dbReference type="ChEBI" id="CHEBI:58735"/>
        <dbReference type="ChEBI" id="CHEBI:61527"/>
        <dbReference type="EC" id="5.3.1.8"/>
    </reaction>
</comment>
<feature type="region of interest" description="Disordered" evidence="8">
    <location>
        <begin position="429"/>
        <end position="452"/>
    </location>
</feature>
<feature type="region of interest" description="Disordered" evidence="8">
    <location>
        <begin position="102"/>
        <end position="122"/>
    </location>
</feature>
<keyword evidence="7 10" id="KW-0413">Isomerase</keyword>
<evidence type="ECO:0000313" key="11">
    <source>
        <dbReference type="Proteomes" id="UP001500974"/>
    </source>
</evidence>
<evidence type="ECO:0000256" key="2">
    <source>
        <dbReference type="ARBA" id="ARBA00001947"/>
    </source>
</evidence>
<dbReference type="PANTHER" id="PTHR10309:SF0">
    <property type="entry name" value="MANNOSE-6-PHOSPHATE ISOMERASE"/>
    <property type="match status" value="1"/>
</dbReference>
<dbReference type="SUPFAM" id="SSF51182">
    <property type="entry name" value="RmlC-like cupins"/>
    <property type="match status" value="1"/>
</dbReference>
<dbReference type="RefSeq" id="WP_346028455.1">
    <property type="nucleotide sequence ID" value="NZ_BAAAON010000003.1"/>
</dbReference>
<dbReference type="NCBIfam" id="TIGR00218">
    <property type="entry name" value="manA"/>
    <property type="match status" value="1"/>
</dbReference>
<dbReference type="PRINTS" id="PR00714">
    <property type="entry name" value="MAN6PISMRASE"/>
</dbReference>
<dbReference type="InterPro" id="IPR016305">
    <property type="entry name" value="Mannose-6-P_Isomerase"/>
</dbReference>
<evidence type="ECO:0000256" key="1">
    <source>
        <dbReference type="ARBA" id="ARBA00000757"/>
    </source>
</evidence>
<dbReference type="Gene3D" id="1.10.441.10">
    <property type="entry name" value="Phosphomannose Isomerase, domain 2"/>
    <property type="match status" value="1"/>
</dbReference>
<keyword evidence="6" id="KW-0862">Zinc</keyword>
<evidence type="ECO:0000256" key="6">
    <source>
        <dbReference type="ARBA" id="ARBA00022833"/>
    </source>
</evidence>
<evidence type="ECO:0000256" key="5">
    <source>
        <dbReference type="ARBA" id="ARBA00022723"/>
    </source>
</evidence>
<protein>
    <recommendedName>
        <fullName evidence="4">mannose-6-phosphate isomerase</fullName>
        <ecNumber evidence="4">5.3.1.8</ecNumber>
    </recommendedName>
</protein>
<proteinExistence type="inferred from homology"/>
<dbReference type="Pfam" id="PF20511">
    <property type="entry name" value="PMI_typeI_cat"/>
    <property type="match status" value="1"/>
</dbReference>
<evidence type="ECO:0000256" key="3">
    <source>
        <dbReference type="ARBA" id="ARBA00010772"/>
    </source>
</evidence>
<feature type="domain" description="Phosphomannose isomerase type I catalytic" evidence="9">
    <location>
        <begin position="1"/>
        <end position="149"/>
    </location>
</feature>
<dbReference type="CDD" id="cd07011">
    <property type="entry name" value="cupin_PMI_type_I_N"/>
    <property type="match status" value="1"/>
</dbReference>
<comment type="cofactor">
    <cofactor evidence="2">
        <name>Zn(2+)</name>
        <dbReference type="ChEBI" id="CHEBI:29105"/>
    </cofactor>
</comment>
<dbReference type="Proteomes" id="UP001500974">
    <property type="component" value="Unassembled WGS sequence"/>
</dbReference>
<evidence type="ECO:0000313" key="10">
    <source>
        <dbReference type="EMBL" id="GAA2176751.1"/>
    </source>
</evidence>
<name>A0ABN3AYV2_9MICC</name>
<dbReference type="Gene3D" id="2.60.120.10">
    <property type="entry name" value="Jelly Rolls"/>
    <property type="match status" value="2"/>
</dbReference>
<dbReference type="PIRSF" id="PIRSF001480">
    <property type="entry name" value="Mannose-6-phosphate_isomerase"/>
    <property type="match status" value="1"/>
</dbReference>
<gene>
    <name evidence="10" type="primary">manA</name>
    <name evidence="10" type="ORF">GCM10009784_24550</name>
</gene>
<sequence>MYQLDNPLRPYTWGSTTAIAELLGRTPSGGPEAELWIGAHPDSPSTVLGHGDTGTSLDALIDSDPDRTLGAPTREAFGDRLPFLMKVLAAAAPLSLQVHPSPEQAQEGFDRENAASVPQDAPHRNYRDAFSKPELIFALTDFDALCGFRAPTEAARIFTGLVDLLEKQQGSAPAILSAVVADLGIPDEAAALREAFTRLLTGGAETRTAVERVVEALDKGLPDSADPLVAAAAATVLQLNGHHESDPGVLVALLLNRVTLQPGQALYLPAGNVHAYLEGLGIEVMASSDNVLRGGLTTKHVDTGELLKTVEFAPLALPLLDPESTPLGQELYCPPFDEFQLQRLELPVFFGDDAASADIPIAQNGPTVVLVVSGTVVLDSPKGDLILHRGQSAFIPANESPVMARLASDNTDTTDDDGDSTAVAFAVTVGAAGDSNPGGLGPVRGGREETQP</sequence>
<evidence type="ECO:0000256" key="4">
    <source>
        <dbReference type="ARBA" id="ARBA00011956"/>
    </source>
</evidence>
<evidence type="ECO:0000256" key="7">
    <source>
        <dbReference type="ARBA" id="ARBA00023235"/>
    </source>
</evidence>
<reference evidence="10 11" key="1">
    <citation type="journal article" date="2019" name="Int. J. Syst. Evol. Microbiol.">
        <title>The Global Catalogue of Microorganisms (GCM) 10K type strain sequencing project: providing services to taxonomists for standard genome sequencing and annotation.</title>
        <authorList>
            <consortium name="The Broad Institute Genomics Platform"/>
            <consortium name="The Broad Institute Genome Sequencing Center for Infectious Disease"/>
            <person name="Wu L."/>
            <person name="Ma J."/>
        </authorList>
    </citation>
    <scope>NUCLEOTIDE SEQUENCE [LARGE SCALE GENOMIC DNA]</scope>
    <source>
        <strain evidence="10 11">JCM 14917</strain>
    </source>
</reference>
<dbReference type="InterPro" id="IPR001250">
    <property type="entry name" value="Man6P_Isoase-1"/>
</dbReference>
<dbReference type="PANTHER" id="PTHR10309">
    <property type="entry name" value="MANNOSE-6-PHOSPHATE ISOMERASE"/>
    <property type="match status" value="1"/>
</dbReference>
<evidence type="ECO:0000256" key="8">
    <source>
        <dbReference type="SAM" id="MobiDB-lite"/>
    </source>
</evidence>
<keyword evidence="5" id="KW-0479">Metal-binding</keyword>
<comment type="similarity">
    <text evidence="3">Belongs to the mannose-6-phosphate isomerase type 1 family.</text>
</comment>
<comment type="caution">
    <text evidence="10">The sequence shown here is derived from an EMBL/GenBank/DDBJ whole genome shotgun (WGS) entry which is preliminary data.</text>
</comment>
<organism evidence="10 11">
    <name type="scientific">Arthrobacter parietis</name>
    <dbReference type="NCBI Taxonomy" id="271434"/>
    <lineage>
        <taxon>Bacteria</taxon>
        <taxon>Bacillati</taxon>
        <taxon>Actinomycetota</taxon>
        <taxon>Actinomycetes</taxon>
        <taxon>Micrococcales</taxon>
        <taxon>Micrococcaceae</taxon>
        <taxon>Arthrobacter</taxon>
    </lineage>
</organism>
<dbReference type="InterPro" id="IPR011051">
    <property type="entry name" value="RmlC_Cupin_sf"/>
</dbReference>